<sequence length="245" mass="27399">MPTNERKYGRGVVPALSMLSQGTCYWPSCNEPITRFVDGIPVNNFEIAHIRAANEGGRRYVKDMTDEERNSFDNLVLLCGVHHKIVDKIRPNDFSIQELQDWKMMRERSGLAALRGLRGLTEDRLQELIAGSFTEVASQIDDAVDRLAAIDAEAADLLRPLVEQLAELKFSRQNPDEDVAGMLLRAGQKLGHLADTAPMLGNAADKAAGLEDAAHLLVDVIRDMKTVLEGFHQVESRLRIYRDMM</sequence>
<dbReference type="AlphaFoldDB" id="A0A327YUB1"/>
<accession>A0A327YUB1</accession>
<dbReference type="CDD" id="cd00085">
    <property type="entry name" value="HNHc"/>
    <property type="match status" value="1"/>
</dbReference>
<organism evidence="1 2">
    <name type="scientific">Actinoplanes lutulentus</name>
    <dbReference type="NCBI Taxonomy" id="1287878"/>
    <lineage>
        <taxon>Bacteria</taxon>
        <taxon>Bacillati</taxon>
        <taxon>Actinomycetota</taxon>
        <taxon>Actinomycetes</taxon>
        <taxon>Micromonosporales</taxon>
        <taxon>Micromonosporaceae</taxon>
        <taxon>Actinoplanes</taxon>
    </lineage>
</organism>
<name>A0A327YUB1_9ACTN</name>
<gene>
    <name evidence="1" type="ORF">B0I29_1354</name>
</gene>
<comment type="caution">
    <text evidence="1">The sequence shown here is derived from an EMBL/GenBank/DDBJ whole genome shotgun (WGS) entry which is preliminary data.</text>
</comment>
<proteinExistence type="predicted"/>
<dbReference type="OrthoDB" id="5379188at2"/>
<evidence type="ECO:0000313" key="1">
    <source>
        <dbReference type="EMBL" id="RAK24798.1"/>
    </source>
</evidence>
<dbReference type="RefSeq" id="WP_146617112.1">
    <property type="nucleotide sequence ID" value="NZ_JACHWI010000001.1"/>
</dbReference>
<keyword evidence="2" id="KW-1185">Reference proteome</keyword>
<dbReference type="InterPro" id="IPR003615">
    <property type="entry name" value="HNH_nuc"/>
</dbReference>
<evidence type="ECO:0000313" key="2">
    <source>
        <dbReference type="Proteomes" id="UP000249341"/>
    </source>
</evidence>
<dbReference type="EMBL" id="QLMJ01000035">
    <property type="protein sequence ID" value="RAK24798.1"/>
    <property type="molecule type" value="Genomic_DNA"/>
</dbReference>
<reference evidence="1 2" key="1">
    <citation type="submission" date="2018-06" db="EMBL/GenBank/DDBJ databases">
        <title>Genomic Encyclopedia of Type Strains, Phase III (KMG-III): the genomes of soil and plant-associated and newly described type strains.</title>
        <authorList>
            <person name="Whitman W."/>
        </authorList>
    </citation>
    <scope>NUCLEOTIDE SEQUENCE [LARGE SCALE GENOMIC DNA]</scope>
    <source>
        <strain evidence="1 2">CGMCC 4.7090</strain>
    </source>
</reference>
<protein>
    <recommendedName>
        <fullName evidence="3">HNH endonuclease</fullName>
    </recommendedName>
</protein>
<evidence type="ECO:0008006" key="3">
    <source>
        <dbReference type="Google" id="ProtNLM"/>
    </source>
</evidence>
<dbReference type="Proteomes" id="UP000249341">
    <property type="component" value="Unassembled WGS sequence"/>
</dbReference>